<dbReference type="NCBIfam" id="NF005306">
    <property type="entry name" value="PRK06837.1"/>
    <property type="match status" value="1"/>
</dbReference>
<evidence type="ECO:0000256" key="1">
    <source>
        <dbReference type="ARBA" id="ARBA00001941"/>
    </source>
</evidence>
<comment type="similarity">
    <text evidence="3">Belongs to the peptidase M20A family.</text>
</comment>
<keyword evidence="5" id="KW-0170">Cobalt</keyword>
<dbReference type="Gene3D" id="3.40.630.10">
    <property type="entry name" value="Zn peptidases"/>
    <property type="match status" value="1"/>
</dbReference>
<comment type="cofactor">
    <cofactor evidence="2">
        <name>Zn(2+)</name>
        <dbReference type="ChEBI" id="CHEBI:29105"/>
    </cofactor>
</comment>
<dbReference type="Gene3D" id="3.30.70.360">
    <property type="match status" value="1"/>
</dbReference>
<sequence length="427" mass="47439">MDTTLPNPISQKIDELWSEEIDFLQEISRFPSISGKEKALQTYLADYLNAELGLTVERFIPDSKEIADHPGFSPPEWGYEESDVVIAKQPGPKNSIGNSLIFQGHADVVSPEPLSLWSSDPWVPVFRDGKLYGRGVADMKAGVSAMIFAYKAILNAGYKPGADFMLQSVVDEERTGNGALAALDKGYTADGALIPEPFGLKAAKAQVGSLWFRISMNTAVKDKNINQVVNVVERSQVIISALQEYEKLMNERPKPDAFKHMPHPVDVNIGTFHAGDFASNVPVKAVMEGRVGLYPGQSINKVKKELREWVSKAADEDPWLSKQPPEITFFGFHAEGVEMNDRTPFFKTLDDAHETVIQQPAERSVLTSTTDARFFNLYYDIPATCYGPDGGNFHEIDEWVDLNSVKQVTKVYAEFLAQWCGLVPQES</sequence>
<accession>A0A345BYY0</accession>
<feature type="domain" description="Peptidase M20 dimerisation" evidence="6">
    <location>
        <begin position="227"/>
        <end position="317"/>
    </location>
</feature>
<dbReference type="PANTHER" id="PTHR43808">
    <property type="entry name" value="ACETYLORNITHINE DEACETYLASE"/>
    <property type="match status" value="1"/>
</dbReference>
<dbReference type="SUPFAM" id="SSF53187">
    <property type="entry name" value="Zn-dependent exopeptidases"/>
    <property type="match status" value="1"/>
</dbReference>
<evidence type="ECO:0000259" key="6">
    <source>
        <dbReference type="Pfam" id="PF07687"/>
    </source>
</evidence>
<dbReference type="OrthoDB" id="9792335at2"/>
<keyword evidence="8" id="KW-1185">Reference proteome</keyword>
<dbReference type="Proteomes" id="UP000252100">
    <property type="component" value="Chromosome"/>
</dbReference>
<evidence type="ECO:0000313" key="8">
    <source>
        <dbReference type="Proteomes" id="UP000252100"/>
    </source>
</evidence>
<dbReference type="InterPro" id="IPR010182">
    <property type="entry name" value="ArgE/DapE"/>
</dbReference>
<dbReference type="PANTHER" id="PTHR43808:SF25">
    <property type="entry name" value="PEPTIDASE M20 DIMERISATION DOMAIN-CONTAINING PROTEIN"/>
    <property type="match status" value="1"/>
</dbReference>
<dbReference type="RefSeq" id="WP_114372697.1">
    <property type="nucleotide sequence ID" value="NZ_CP031092.1"/>
</dbReference>
<keyword evidence="4" id="KW-0862">Zinc</keyword>
<dbReference type="InterPro" id="IPR002933">
    <property type="entry name" value="Peptidase_M20"/>
</dbReference>
<reference evidence="7 8" key="1">
    <citation type="journal article" date="2018" name="J. Microbiol.">
        <title>Salicibibacter kimchii gen. nov., sp. nov., a moderately halophilic and alkalitolerant bacterium in the family Bacillaceae, isolated from kimchi.</title>
        <authorList>
            <person name="Jang J.Y."/>
            <person name="Oh Y.J."/>
            <person name="Lim S.K."/>
            <person name="Park H.K."/>
            <person name="Lee C."/>
            <person name="Kim J.Y."/>
            <person name="Lee M.A."/>
            <person name="Choi H.J."/>
        </authorList>
    </citation>
    <scope>NUCLEOTIDE SEQUENCE [LARGE SCALE GENOMIC DNA]</scope>
    <source>
        <strain evidence="7 8">NKC1-1</strain>
    </source>
</reference>
<gene>
    <name evidence="7" type="ORF">DT065_09095</name>
</gene>
<evidence type="ECO:0000256" key="2">
    <source>
        <dbReference type="ARBA" id="ARBA00001947"/>
    </source>
</evidence>
<evidence type="ECO:0000313" key="7">
    <source>
        <dbReference type="EMBL" id="AXF56161.1"/>
    </source>
</evidence>
<organism evidence="7 8">
    <name type="scientific">Salicibibacter kimchii</name>
    <dbReference type="NCBI Taxonomy" id="2099786"/>
    <lineage>
        <taxon>Bacteria</taxon>
        <taxon>Bacillati</taxon>
        <taxon>Bacillota</taxon>
        <taxon>Bacilli</taxon>
        <taxon>Bacillales</taxon>
        <taxon>Bacillaceae</taxon>
        <taxon>Salicibibacter</taxon>
    </lineage>
</organism>
<dbReference type="NCBIfam" id="TIGR01910">
    <property type="entry name" value="DapE-ArgE"/>
    <property type="match status" value="1"/>
</dbReference>
<dbReference type="EMBL" id="CP031092">
    <property type="protein sequence ID" value="AXF56161.1"/>
    <property type="molecule type" value="Genomic_DNA"/>
</dbReference>
<evidence type="ECO:0000256" key="3">
    <source>
        <dbReference type="ARBA" id="ARBA00006247"/>
    </source>
</evidence>
<dbReference type="Pfam" id="PF01546">
    <property type="entry name" value="Peptidase_M20"/>
    <property type="match status" value="1"/>
</dbReference>
<dbReference type="Pfam" id="PF07687">
    <property type="entry name" value="M20_dimer"/>
    <property type="match status" value="1"/>
</dbReference>
<evidence type="ECO:0000256" key="5">
    <source>
        <dbReference type="ARBA" id="ARBA00023285"/>
    </source>
</evidence>
<keyword evidence="7" id="KW-0378">Hydrolase</keyword>
<evidence type="ECO:0000256" key="4">
    <source>
        <dbReference type="ARBA" id="ARBA00022833"/>
    </source>
</evidence>
<protein>
    <submittedName>
        <fullName evidence="7">M20/M25/M40 family metallo-hydrolase</fullName>
    </submittedName>
</protein>
<dbReference type="GO" id="GO:0016787">
    <property type="term" value="F:hydrolase activity"/>
    <property type="evidence" value="ECO:0007669"/>
    <property type="project" value="UniProtKB-KW"/>
</dbReference>
<proteinExistence type="inferred from homology"/>
<dbReference type="KEGG" id="rue:DT065_09095"/>
<dbReference type="InterPro" id="IPR011650">
    <property type="entry name" value="Peptidase_M20_dimer"/>
</dbReference>
<dbReference type="AlphaFoldDB" id="A0A345BYY0"/>
<comment type="cofactor">
    <cofactor evidence="1">
        <name>Co(2+)</name>
        <dbReference type="ChEBI" id="CHEBI:48828"/>
    </cofactor>
</comment>
<name>A0A345BYY0_9BACI</name>
<dbReference type="InterPro" id="IPR050072">
    <property type="entry name" value="Peptidase_M20A"/>
</dbReference>